<comment type="similarity">
    <text evidence="1">Belongs to the 'GDSL' lipolytic enzyme family.</text>
</comment>
<dbReference type="InterPro" id="IPR035669">
    <property type="entry name" value="SGNH_plant_lipase-like"/>
</dbReference>
<dbReference type="AlphaFoldDB" id="A0A445AA74"/>
<evidence type="ECO:0000313" key="3">
    <source>
        <dbReference type="Proteomes" id="UP000289738"/>
    </source>
</evidence>
<sequence length="373" mass="40960">MGYSRSSIFRSFVVVVVVFVVLVVNVGNGQLVPALFIFGDSVVDVGNNNHRLTLVKANFPPYGRDFQNHYPTGRFCNGKLATDFIVEILGFTSYPPAYMDLKPRGKNLLNGTNFASAASGYLDATATLYNAVPLSHQLEYYKDCQNKLVETAGQSKAASIISDAIYIVTAGSSDFIQNFYINPLLNKVYTADKFSDLLLQRYSNFIQAWYVHLSKRILIFSNEQNLHALGARRIGVTTLPPMGCLPACITLFNPHSNECVSNFNNDAINFNAKLNATSQKLRQMLPGLNLVVLDIYQPLYDLVTKPQDYGFSEARKGCCGTGLVETAILCNKKSIGTCANATEYVFWDGLHPSEAANQVLANDLLAAGISLIS</sequence>
<dbReference type="SUPFAM" id="SSF52266">
    <property type="entry name" value="SGNH hydrolase"/>
    <property type="match status" value="1"/>
</dbReference>
<name>A0A445AA74_ARAHY</name>
<dbReference type="GO" id="GO:0016788">
    <property type="term" value="F:hydrolase activity, acting on ester bonds"/>
    <property type="evidence" value="ECO:0007669"/>
    <property type="project" value="InterPro"/>
</dbReference>
<dbReference type="Proteomes" id="UP000289738">
    <property type="component" value="Chromosome B03"/>
</dbReference>
<evidence type="ECO:0000256" key="1">
    <source>
        <dbReference type="ARBA" id="ARBA00008668"/>
    </source>
</evidence>
<dbReference type="FunFam" id="3.40.50.1110:FF:000003">
    <property type="entry name" value="GDSL esterase/lipase APG"/>
    <property type="match status" value="1"/>
</dbReference>
<dbReference type="InterPro" id="IPR036514">
    <property type="entry name" value="SGNH_hydro_sf"/>
</dbReference>
<reference evidence="2 3" key="1">
    <citation type="submission" date="2019-01" db="EMBL/GenBank/DDBJ databases">
        <title>Sequencing of cultivated peanut Arachis hypogaea provides insights into genome evolution and oil improvement.</title>
        <authorList>
            <person name="Chen X."/>
        </authorList>
    </citation>
    <scope>NUCLEOTIDE SEQUENCE [LARGE SCALE GENOMIC DNA]</scope>
    <source>
        <strain evidence="3">cv. Fuhuasheng</strain>
        <tissue evidence="2">Leaves</tissue>
    </source>
</reference>
<protein>
    <recommendedName>
        <fullName evidence="4">GDSL esterase/lipase</fullName>
    </recommendedName>
</protein>
<dbReference type="Pfam" id="PF00657">
    <property type="entry name" value="Lipase_GDSL"/>
    <property type="match status" value="1"/>
</dbReference>
<keyword evidence="3" id="KW-1185">Reference proteome</keyword>
<gene>
    <name evidence="2" type="ORF">Ahy_B03g068598</name>
</gene>
<comment type="caution">
    <text evidence="2">The sequence shown here is derived from an EMBL/GenBank/DDBJ whole genome shotgun (WGS) entry which is preliminary data.</text>
</comment>
<dbReference type="STRING" id="3818.A0A445AA74"/>
<evidence type="ECO:0008006" key="4">
    <source>
        <dbReference type="Google" id="ProtNLM"/>
    </source>
</evidence>
<dbReference type="EMBL" id="SDMP01000013">
    <property type="protein sequence ID" value="RYR23364.1"/>
    <property type="molecule type" value="Genomic_DNA"/>
</dbReference>
<dbReference type="CDD" id="cd01837">
    <property type="entry name" value="SGNH_plant_lipase_like"/>
    <property type="match status" value="1"/>
</dbReference>
<evidence type="ECO:0000313" key="2">
    <source>
        <dbReference type="EMBL" id="RYR23364.1"/>
    </source>
</evidence>
<accession>A0A445AA74</accession>
<dbReference type="InterPro" id="IPR001087">
    <property type="entry name" value="GDSL"/>
</dbReference>
<dbReference type="PANTHER" id="PTHR45642">
    <property type="entry name" value="GDSL ESTERASE/LIPASE EXL3"/>
    <property type="match status" value="1"/>
</dbReference>
<proteinExistence type="inferred from homology"/>
<organism evidence="2 3">
    <name type="scientific">Arachis hypogaea</name>
    <name type="common">Peanut</name>
    <dbReference type="NCBI Taxonomy" id="3818"/>
    <lineage>
        <taxon>Eukaryota</taxon>
        <taxon>Viridiplantae</taxon>
        <taxon>Streptophyta</taxon>
        <taxon>Embryophyta</taxon>
        <taxon>Tracheophyta</taxon>
        <taxon>Spermatophyta</taxon>
        <taxon>Magnoliopsida</taxon>
        <taxon>eudicotyledons</taxon>
        <taxon>Gunneridae</taxon>
        <taxon>Pentapetalae</taxon>
        <taxon>rosids</taxon>
        <taxon>fabids</taxon>
        <taxon>Fabales</taxon>
        <taxon>Fabaceae</taxon>
        <taxon>Papilionoideae</taxon>
        <taxon>50 kb inversion clade</taxon>
        <taxon>dalbergioids sensu lato</taxon>
        <taxon>Dalbergieae</taxon>
        <taxon>Pterocarpus clade</taxon>
        <taxon>Arachis</taxon>
    </lineage>
</organism>
<dbReference type="InterPro" id="IPR050592">
    <property type="entry name" value="GDSL_lipolytic_enzyme"/>
</dbReference>
<dbReference type="Gene3D" id="3.40.50.1110">
    <property type="entry name" value="SGNH hydrolase"/>
    <property type="match status" value="1"/>
</dbReference>
<dbReference type="PANTHER" id="PTHR45642:SF67">
    <property type="entry name" value="GDSL-LIKE LIPASE_ACYLHYDROLASE FAMILY PROTEIN, EXPRESSED"/>
    <property type="match status" value="1"/>
</dbReference>